<dbReference type="EMBL" id="HBUF01017440">
    <property type="protein sequence ID" value="CAG6610202.1"/>
    <property type="molecule type" value="Transcribed_RNA"/>
</dbReference>
<reference evidence="1" key="1">
    <citation type="submission" date="2021-05" db="EMBL/GenBank/DDBJ databases">
        <authorList>
            <person name="Alioto T."/>
            <person name="Alioto T."/>
            <person name="Gomez Garrido J."/>
        </authorList>
    </citation>
    <scope>NUCLEOTIDE SEQUENCE</scope>
</reference>
<proteinExistence type="predicted"/>
<name>A0A8D8LQK9_9HEMI</name>
<organism evidence="1">
    <name type="scientific">Cacopsylla melanoneura</name>
    <dbReference type="NCBI Taxonomy" id="428564"/>
    <lineage>
        <taxon>Eukaryota</taxon>
        <taxon>Metazoa</taxon>
        <taxon>Ecdysozoa</taxon>
        <taxon>Arthropoda</taxon>
        <taxon>Hexapoda</taxon>
        <taxon>Insecta</taxon>
        <taxon>Pterygota</taxon>
        <taxon>Neoptera</taxon>
        <taxon>Paraneoptera</taxon>
        <taxon>Hemiptera</taxon>
        <taxon>Sternorrhyncha</taxon>
        <taxon>Psylloidea</taxon>
        <taxon>Psyllidae</taxon>
        <taxon>Psyllinae</taxon>
        <taxon>Cacopsylla</taxon>
    </lineage>
</organism>
<evidence type="ECO:0000313" key="1">
    <source>
        <dbReference type="EMBL" id="CAG6610202.1"/>
    </source>
</evidence>
<dbReference type="AlphaFoldDB" id="A0A8D8LQK9"/>
<protein>
    <submittedName>
        <fullName evidence="1">Uncharacterized protein</fullName>
    </submittedName>
</protein>
<accession>A0A8D8LQK9</accession>
<sequence>MYCTTTTYSMIFTLFTGSSINRWFNVLHNNILYDIYFKDKKDREFFVVVVVVVGKVLKKILRGNSYIHIKIERNSFIYFSTKKVTWLEAHYYYFHFFSSKHIPR</sequence>